<feature type="modified residue" description="4-aspartylphosphate" evidence="1">
    <location>
        <position position="83"/>
    </location>
</feature>
<dbReference type="Pfam" id="PF00563">
    <property type="entry name" value="EAL"/>
    <property type="match status" value="1"/>
</dbReference>
<dbReference type="PROSITE" id="PS50110">
    <property type="entry name" value="RESPONSE_REGULATORY"/>
    <property type="match status" value="1"/>
</dbReference>
<dbReference type="CDD" id="cd01948">
    <property type="entry name" value="EAL"/>
    <property type="match status" value="1"/>
</dbReference>
<dbReference type="InterPro" id="IPR035919">
    <property type="entry name" value="EAL_sf"/>
</dbReference>
<dbReference type="Gene3D" id="3.40.50.2300">
    <property type="match status" value="1"/>
</dbReference>
<dbReference type="SUPFAM" id="SSF141868">
    <property type="entry name" value="EAL domain-like"/>
    <property type="match status" value="1"/>
</dbReference>
<dbReference type="AlphaFoldDB" id="A0AA95SMR1"/>
<dbReference type="PANTHER" id="PTHR33121">
    <property type="entry name" value="CYCLIC DI-GMP PHOSPHODIESTERASE PDEF"/>
    <property type="match status" value="1"/>
</dbReference>
<evidence type="ECO:0000256" key="1">
    <source>
        <dbReference type="PROSITE-ProRule" id="PRU00169"/>
    </source>
</evidence>
<proteinExistence type="predicted"/>
<keyword evidence="5" id="KW-1185">Reference proteome</keyword>
<dbReference type="RefSeq" id="WP_285234686.1">
    <property type="nucleotide sequence ID" value="NZ_CP116346.1"/>
</dbReference>
<dbReference type="Gene3D" id="3.30.70.270">
    <property type="match status" value="1"/>
</dbReference>
<organism evidence="4 5">
    <name type="scientific">Paucibacter sediminis</name>
    <dbReference type="NCBI Taxonomy" id="3019553"/>
    <lineage>
        <taxon>Bacteria</taxon>
        <taxon>Pseudomonadati</taxon>
        <taxon>Pseudomonadota</taxon>
        <taxon>Betaproteobacteria</taxon>
        <taxon>Burkholderiales</taxon>
        <taxon>Sphaerotilaceae</taxon>
        <taxon>Roseateles</taxon>
    </lineage>
</organism>
<dbReference type="GO" id="GO:0000160">
    <property type="term" value="P:phosphorelay signal transduction system"/>
    <property type="evidence" value="ECO:0007669"/>
    <property type="project" value="InterPro"/>
</dbReference>
<dbReference type="KEGG" id="pais:PFX98_08110"/>
<dbReference type="InterPro" id="IPR001789">
    <property type="entry name" value="Sig_transdc_resp-reg_receiver"/>
</dbReference>
<dbReference type="InterPro" id="IPR021800">
    <property type="entry name" value="DUF3369"/>
</dbReference>
<dbReference type="SUPFAM" id="SSF52172">
    <property type="entry name" value="CheY-like"/>
    <property type="match status" value="1"/>
</dbReference>
<dbReference type="Pfam" id="PF00990">
    <property type="entry name" value="GGDEF"/>
    <property type="match status" value="1"/>
</dbReference>
<dbReference type="PROSITE" id="PS50883">
    <property type="entry name" value="EAL"/>
    <property type="match status" value="1"/>
</dbReference>
<accession>A0AA95SMR1</accession>
<dbReference type="InterPro" id="IPR050706">
    <property type="entry name" value="Cyclic-di-GMP_PDE-like"/>
</dbReference>
<gene>
    <name evidence="4" type="ORF">PFX98_08110</name>
</gene>
<dbReference type="Gene3D" id="3.20.20.450">
    <property type="entry name" value="EAL domain"/>
    <property type="match status" value="1"/>
</dbReference>
<feature type="domain" description="EAL" evidence="3">
    <location>
        <begin position="481"/>
        <end position="728"/>
    </location>
</feature>
<dbReference type="PANTHER" id="PTHR33121:SF79">
    <property type="entry name" value="CYCLIC DI-GMP PHOSPHODIESTERASE PDED-RELATED"/>
    <property type="match status" value="1"/>
</dbReference>
<reference evidence="4" key="1">
    <citation type="submission" date="2023-01" db="EMBL/GenBank/DDBJ databases">
        <title>Whole genome sequence of Paucibacter sp. S2-9 isolated from pond sediment.</title>
        <authorList>
            <person name="Jung J.Y."/>
        </authorList>
    </citation>
    <scope>NUCLEOTIDE SEQUENCE</scope>
    <source>
        <strain evidence="4">S2-9</strain>
    </source>
</reference>
<dbReference type="EMBL" id="CP116346">
    <property type="protein sequence ID" value="WIT13568.1"/>
    <property type="molecule type" value="Genomic_DNA"/>
</dbReference>
<keyword evidence="1" id="KW-0597">Phosphoprotein</keyword>
<dbReference type="Proteomes" id="UP001177769">
    <property type="component" value="Chromosome"/>
</dbReference>
<evidence type="ECO:0000313" key="4">
    <source>
        <dbReference type="EMBL" id="WIT13568.1"/>
    </source>
</evidence>
<evidence type="ECO:0000259" key="2">
    <source>
        <dbReference type="PROSITE" id="PS50110"/>
    </source>
</evidence>
<dbReference type="SMART" id="SM00052">
    <property type="entry name" value="EAL"/>
    <property type="match status" value="1"/>
</dbReference>
<evidence type="ECO:0000313" key="5">
    <source>
        <dbReference type="Proteomes" id="UP001177769"/>
    </source>
</evidence>
<dbReference type="InterPro" id="IPR043128">
    <property type="entry name" value="Rev_trsase/Diguanyl_cyclase"/>
</dbReference>
<dbReference type="InterPro" id="IPR029787">
    <property type="entry name" value="Nucleotide_cyclase"/>
</dbReference>
<name>A0AA95SMR1_9BURK</name>
<sequence>MPASPPEDDALDIVDDLHRAAAPERSWRVLVVDDEPDVVQATLFALRDERIDGRPLSLLTAGTAAEAELLIQADAEIAVLLLDVVMESADAGLRLVERVRALPGRQALRIILRTGQAGYAPELEVIRRYDINDYKTKAELTQLRLLTCLTVAIRGFHQLRRIEAHQRGLEKVVRASGRLMSERGSFQAFADGVLTQICTIVDGQPDGVLVLRLGAAPGPQAHGEMAAEVVAGAGAFARLVGRQAETLPEPLRGALNHVNGADVAHHGGYGVVRAHAQDGDALLVLFSLSSPMDEVATGLLELFAVNLSLAYDDVKAYIELQHRAHHDRETGLANRAGLKAQLGTATGLEFAQVAVGDLQEIRGVLGEAVARRALQDLALRLQQVLGGQAQVARLEGDRFALAMPGPVPDALVQRLLAALAQPLSVGDMALQLPMALGWSQGGTSVDQAIDEAGLMVARQAPGRQVRSASFSAAVREQVHRRMALLADLDAALAEDRIEMYLQPQVRLADQNSVGAEALVRWRTREGSLVMPDHFIAVAEHTGAIVQIGQRMVEKAVAHLASWPDPRLRISVNLSLRQLEEPDFAAWVTAQCDAHGVARERLRLEITETAFAVHSEQVGPALAALTEAGFELSIDDFGTGQSSLGRLAEIAVHELKLDRSLVRGIEHDARARRVAGLIVELGRDLGVEVLAEGIETEGQLAVLQQLGCVLGQGWLFGRAEPATQFRLEA</sequence>
<dbReference type="InterPro" id="IPR000160">
    <property type="entry name" value="GGDEF_dom"/>
</dbReference>
<dbReference type="SUPFAM" id="SSF55073">
    <property type="entry name" value="Nucleotide cyclase"/>
    <property type="match status" value="1"/>
</dbReference>
<dbReference type="SMART" id="SM00267">
    <property type="entry name" value="GGDEF"/>
    <property type="match status" value="1"/>
</dbReference>
<protein>
    <submittedName>
        <fullName evidence="4">EAL domain-containing protein</fullName>
    </submittedName>
</protein>
<dbReference type="InterPro" id="IPR011006">
    <property type="entry name" value="CheY-like_superfamily"/>
</dbReference>
<dbReference type="InterPro" id="IPR001633">
    <property type="entry name" value="EAL_dom"/>
</dbReference>
<dbReference type="GO" id="GO:0071111">
    <property type="term" value="F:cyclic-guanylate-specific phosphodiesterase activity"/>
    <property type="evidence" value="ECO:0007669"/>
    <property type="project" value="InterPro"/>
</dbReference>
<evidence type="ECO:0000259" key="3">
    <source>
        <dbReference type="PROSITE" id="PS50883"/>
    </source>
</evidence>
<dbReference type="Pfam" id="PF11849">
    <property type="entry name" value="DUF3369"/>
    <property type="match status" value="1"/>
</dbReference>
<feature type="domain" description="Response regulatory" evidence="2">
    <location>
        <begin position="28"/>
        <end position="152"/>
    </location>
</feature>